<proteinExistence type="predicted"/>
<dbReference type="RefSeq" id="XP_067081138.1">
    <property type="nucleotide sequence ID" value="XM_067225037.1"/>
</dbReference>
<reference evidence="1" key="1">
    <citation type="submission" date="2016-09" db="EMBL/GenBank/DDBJ databases">
        <authorList>
            <person name="Hebert L."/>
            <person name="Moumen B."/>
        </authorList>
    </citation>
    <scope>NUCLEOTIDE SEQUENCE [LARGE SCALE GENOMIC DNA]</scope>
    <source>
        <strain evidence="1">OVI</strain>
    </source>
</reference>
<dbReference type="VEuPathDB" id="TriTrypDB:TEOVI_000187300"/>
<accession>A0A1G4IDC2</accession>
<organism evidence="1 2">
    <name type="scientific">Trypanosoma equiperdum</name>
    <dbReference type="NCBI Taxonomy" id="5694"/>
    <lineage>
        <taxon>Eukaryota</taxon>
        <taxon>Discoba</taxon>
        <taxon>Euglenozoa</taxon>
        <taxon>Kinetoplastea</taxon>
        <taxon>Metakinetoplastina</taxon>
        <taxon>Trypanosomatida</taxon>
        <taxon>Trypanosomatidae</taxon>
        <taxon>Trypanosoma</taxon>
    </lineage>
</organism>
<name>A0A1G4IDC2_TRYEQ</name>
<dbReference type="EMBL" id="CZPT02001409">
    <property type="protein sequence ID" value="SCU70300.1"/>
    <property type="molecule type" value="Genomic_DNA"/>
</dbReference>
<dbReference type="Gene3D" id="1.10.470.10">
    <property type="entry name" value="Variant Surface Glycoprotein, subunit A, domain 2"/>
    <property type="match status" value="1"/>
</dbReference>
<dbReference type="Proteomes" id="UP000195570">
    <property type="component" value="Unassembled WGS sequence"/>
</dbReference>
<evidence type="ECO:0000313" key="2">
    <source>
        <dbReference type="Proteomes" id="UP000195570"/>
    </source>
</evidence>
<dbReference type="SUPFAM" id="SSF58087">
    <property type="entry name" value="Variant surface glycoprotein (N-terminal domain)"/>
    <property type="match status" value="1"/>
</dbReference>
<gene>
    <name evidence="1" type="ORF">TEOVI_000187300</name>
</gene>
<evidence type="ECO:0000313" key="1">
    <source>
        <dbReference type="EMBL" id="SCU70300.1"/>
    </source>
</evidence>
<protein>
    <recommendedName>
        <fullName evidence="3">Variant surface glycoprotein (VSG)</fullName>
    </recommendedName>
</protein>
<sequence length="226" mass="24358">MAQGKAKPYEKPATTNLGEQQDALTKCGTVTAVEQKIIPAKAHIAAVICEAMKAAKTQLYILDSASGDALSADNNFKEAVKNLLMKPIGAGDPEEPATSQAITAMIKTTFESTAEELINKFITAVNNMPVNFKESKQETKSTIGSLVGTPAIGNAISYLEGRKKKIQEVQSQNVSPKVAEAECKDRTNDDCRDENGCVFKDEKCQAKVTTKAGTDEKTKPQEEIML</sequence>
<evidence type="ECO:0008006" key="3">
    <source>
        <dbReference type="Google" id="ProtNLM"/>
    </source>
</evidence>
<dbReference type="AlphaFoldDB" id="A0A1G4IDC2"/>
<comment type="caution">
    <text evidence="1">The sequence shown here is derived from an EMBL/GenBank/DDBJ whole genome shotgun (WGS) entry which is preliminary data.</text>
</comment>
<dbReference type="GeneID" id="92375813"/>
<keyword evidence="2" id="KW-1185">Reference proteome</keyword>